<comment type="caution">
    <text evidence="2">The sequence shown here is derived from an EMBL/GenBank/DDBJ whole genome shotgun (WGS) entry which is preliminary data.</text>
</comment>
<keyword evidence="1" id="KW-1133">Transmembrane helix</keyword>
<feature type="transmembrane region" description="Helical" evidence="1">
    <location>
        <begin position="112"/>
        <end position="134"/>
    </location>
</feature>
<feature type="transmembrane region" description="Helical" evidence="1">
    <location>
        <begin position="20"/>
        <end position="42"/>
    </location>
</feature>
<dbReference type="EMBL" id="JAPDDT010000004">
    <property type="protein sequence ID" value="MCW1923224.1"/>
    <property type="molecule type" value="Genomic_DNA"/>
</dbReference>
<organism evidence="2 3">
    <name type="scientific">Luteolibacter arcticus</name>
    <dbReference type="NCBI Taxonomy" id="1581411"/>
    <lineage>
        <taxon>Bacteria</taxon>
        <taxon>Pseudomonadati</taxon>
        <taxon>Verrucomicrobiota</taxon>
        <taxon>Verrucomicrobiia</taxon>
        <taxon>Verrucomicrobiales</taxon>
        <taxon>Verrucomicrobiaceae</taxon>
        <taxon>Luteolibacter</taxon>
    </lineage>
</organism>
<evidence type="ECO:0000313" key="2">
    <source>
        <dbReference type="EMBL" id="MCW1923224.1"/>
    </source>
</evidence>
<keyword evidence="3" id="KW-1185">Reference proteome</keyword>
<reference evidence="2 3" key="1">
    <citation type="submission" date="2022-10" db="EMBL/GenBank/DDBJ databases">
        <title>Luteolibacter arcticus strain CCTCC AB 2014275, whole genome shotgun sequencing project.</title>
        <authorList>
            <person name="Zhao G."/>
            <person name="Shen L."/>
        </authorList>
    </citation>
    <scope>NUCLEOTIDE SEQUENCE [LARGE SCALE GENOMIC DNA]</scope>
    <source>
        <strain evidence="2 3">CCTCC AB 2014275</strain>
    </source>
</reference>
<dbReference type="Proteomes" id="UP001320876">
    <property type="component" value="Unassembled WGS sequence"/>
</dbReference>
<keyword evidence="1" id="KW-0812">Transmembrane</keyword>
<feature type="transmembrane region" description="Helical" evidence="1">
    <location>
        <begin position="80"/>
        <end position="100"/>
    </location>
</feature>
<keyword evidence="1" id="KW-0472">Membrane</keyword>
<evidence type="ECO:0000313" key="3">
    <source>
        <dbReference type="Proteomes" id="UP001320876"/>
    </source>
</evidence>
<accession>A0ABT3GI79</accession>
<evidence type="ECO:0008006" key="4">
    <source>
        <dbReference type="Google" id="ProtNLM"/>
    </source>
</evidence>
<feature type="transmembrane region" description="Helical" evidence="1">
    <location>
        <begin position="54"/>
        <end position="74"/>
    </location>
</feature>
<evidence type="ECO:0000256" key="1">
    <source>
        <dbReference type="SAM" id="Phobius"/>
    </source>
</evidence>
<dbReference type="RefSeq" id="WP_264487329.1">
    <property type="nucleotide sequence ID" value="NZ_JAPDDT010000004.1"/>
</dbReference>
<protein>
    <recommendedName>
        <fullName evidence="4">Alkyl hydroperoxide reductase subunit C/ Thiol specific antioxidant domain-containing protein</fullName>
    </recommendedName>
</protein>
<name>A0ABT3GI79_9BACT</name>
<proteinExistence type="predicted"/>
<sequence>MPFECHGQRCQVPPWMPRLLFFAGLYHLLFALGAVAWPHFCFDWAGIPRPNPPVLWRAAGLVSAVFGVGFLIAARDPIRHWPLVLLGFSKATLVIGLLAASIVASELPAKSLWLAFFDDFIWWFPLGAILWATVQSHLGRPPTRENPLTVSQACETYRLSSGETLAEASAKQTMAVVFLRHFGCTFTRQILTHLTELKTEADRHDARLVLVHMLQKGGETHYLGERSGVARIADPVCELYRAFGLGKGGFLELFGPRVWLRGAVSVFKGCGVGHLAGDGLQMPGAFLVKDSQVISSQPARSASDMPDLPRLFDDFGGLVANVR</sequence>
<gene>
    <name evidence="2" type="ORF">OKA05_11725</name>
</gene>